<feature type="region of interest" description="Disordered" evidence="1">
    <location>
        <begin position="239"/>
        <end position="262"/>
    </location>
</feature>
<evidence type="ECO:0000313" key="4">
    <source>
        <dbReference type="Proteomes" id="UP000399805"/>
    </source>
</evidence>
<dbReference type="InterPro" id="IPR052741">
    <property type="entry name" value="Mitochondrial_HTD2"/>
</dbReference>
<dbReference type="Gene3D" id="3.10.129.10">
    <property type="entry name" value="Hotdog Thioesterase"/>
    <property type="match status" value="2"/>
</dbReference>
<dbReference type="Pfam" id="PF13452">
    <property type="entry name" value="FAS1_DH_region"/>
    <property type="match status" value="1"/>
</dbReference>
<dbReference type="InterPro" id="IPR029069">
    <property type="entry name" value="HotDog_dom_sf"/>
</dbReference>
<accession>A0A6I8LLM5</accession>
<organism evidence="3 4">
    <name type="scientific">Amycolatopsis camponoti</name>
    <dbReference type="NCBI Taxonomy" id="2606593"/>
    <lineage>
        <taxon>Bacteria</taxon>
        <taxon>Bacillati</taxon>
        <taxon>Actinomycetota</taxon>
        <taxon>Actinomycetes</taxon>
        <taxon>Pseudonocardiales</taxon>
        <taxon>Pseudonocardiaceae</taxon>
        <taxon>Amycolatopsis</taxon>
    </lineage>
</organism>
<dbReference type="AlphaFoldDB" id="A0A6I8LLM5"/>
<sequence>MEVTEPILPGPAQALASLLDVPEPDGVLPLLWHWLYLLDRPAQADLGPDGHPVRGTVLAAPGPGRRRMWAGGRVRTPGELRVGETATRRSEVLVVREKEGRSGPLTFVTVAHRITQAGRLVVDEEQDIVHRAGSALDAPPDDGPEIPPASGEWSVEVTPTLLFRFSALTYNAHRIHYDRDYSREVEGYPGLLTHGPLQAVAMAEAARARGVSGALEFEYRLVAPLFDHQGLIAAAVPGEETTTSVRDRHGRQTAKGTLRRLA</sequence>
<dbReference type="PANTHER" id="PTHR28152:SF1">
    <property type="entry name" value="HYDROXYACYL-THIOESTER DEHYDRATASE TYPE 2, MITOCHONDRIAL"/>
    <property type="match status" value="1"/>
</dbReference>
<feature type="domain" description="FAS1-like dehydratase" evidence="2">
    <location>
        <begin position="60"/>
        <end position="123"/>
    </location>
</feature>
<reference evidence="3 4" key="1">
    <citation type="submission" date="2019-09" db="EMBL/GenBank/DDBJ databases">
        <authorList>
            <person name="Leyn A S."/>
        </authorList>
    </citation>
    <scope>NUCLEOTIDE SEQUENCE [LARGE SCALE GENOMIC DNA]</scope>
    <source>
        <strain evidence="3">AA231_1</strain>
    </source>
</reference>
<proteinExistence type="predicted"/>
<name>A0A6I8LLM5_9PSEU</name>
<dbReference type="InterPro" id="IPR039569">
    <property type="entry name" value="FAS1-like_DH_region"/>
</dbReference>
<dbReference type="Proteomes" id="UP000399805">
    <property type="component" value="Unassembled WGS sequence"/>
</dbReference>
<dbReference type="GO" id="GO:0019171">
    <property type="term" value="F:(3R)-hydroxyacyl-[acyl-carrier-protein] dehydratase activity"/>
    <property type="evidence" value="ECO:0007669"/>
    <property type="project" value="TreeGrafter"/>
</dbReference>
<feature type="compositionally biased region" description="Basic residues" evidence="1">
    <location>
        <begin position="248"/>
        <end position="262"/>
    </location>
</feature>
<evidence type="ECO:0000259" key="2">
    <source>
        <dbReference type="Pfam" id="PF13452"/>
    </source>
</evidence>
<evidence type="ECO:0000313" key="3">
    <source>
        <dbReference type="EMBL" id="VVJ17921.1"/>
    </source>
</evidence>
<dbReference type="RefSeq" id="WP_155543014.1">
    <property type="nucleotide sequence ID" value="NZ_CABVGP010000001.1"/>
</dbReference>
<dbReference type="EMBL" id="CABVGP010000001">
    <property type="protein sequence ID" value="VVJ17921.1"/>
    <property type="molecule type" value="Genomic_DNA"/>
</dbReference>
<keyword evidence="4" id="KW-1185">Reference proteome</keyword>
<protein>
    <recommendedName>
        <fullName evidence="2">FAS1-like dehydratase domain-containing protein</fullName>
    </recommendedName>
</protein>
<dbReference type="SUPFAM" id="SSF54637">
    <property type="entry name" value="Thioesterase/thiol ester dehydrase-isomerase"/>
    <property type="match status" value="2"/>
</dbReference>
<gene>
    <name evidence="3" type="ORF">AA23TX_02942</name>
</gene>
<evidence type="ECO:0000256" key="1">
    <source>
        <dbReference type="SAM" id="MobiDB-lite"/>
    </source>
</evidence>
<dbReference type="PANTHER" id="PTHR28152">
    <property type="entry name" value="HYDROXYACYL-THIOESTER DEHYDRATASE TYPE 2, MITOCHONDRIAL"/>
    <property type="match status" value="1"/>
</dbReference>